<dbReference type="InterPro" id="IPR021124">
    <property type="entry name" value="CRISPR-assoc_prot_Cas5"/>
</dbReference>
<dbReference type="NCBIfam" id="TIGR02593">
    <property type="entry name" value="CRISPR_cas5"/>
    <property type="match status" value="1"/>
</dbReference>
<keyword evidence="2" id="KW-0378">Hydrolase</keyword>
<protein>
    <recommendedName>
        <fullName evidence="2">pre-crRNA processing endonuclease</fullName>
        <ecNumber evidence="2">3.1.-.-</ecNumber>
    </recommendedName>
</protein>
<accession>A0A433Y4W2</accession>
<dbReference type="Proteomes" id="UP000279446">
    <property type="component" value="Unassembled WGS sequence"/>
</dbReference>
<dbReference type="PIRSF" id="PIRSF029950">
    <property type="entry name" value="Cas_CT1134"/>
    <property type="match status" value="1"/>
</dbReference>
<dbReference type="InterPro" id="IPR010155">
    <property type="entry name" value="CRISPR-assoc_prot_Cas5d"/>
</dbReference>
<evidence type="ECO:0000313" key="3">
    <source>
        <dbReference type="EMBL" id="RUT43741.1"/>
    </source>
</evidence>
<dbReference type="Pfam" id="PF09704">
    <property type="entry name" value="Cas_Cas5d"/>
    <property type="match status" value="1"/>
</dbReference>
<dbReference type="GO" id="GO:0043571">
    <property type="term" value="P:maintenance of CRISPR repeat elements"/>
    <property type="evidence" value="ECO:0007669"/>
    <property type="project" value="UniProtKB-UniRule"/>
</dbReference>
<dbReference type="Gene3D" id="3.30.70.2660">
    <property type="match status" value="1"/>
</dbReference>
<gene>
    <name evidence="3" type="primary">cas5c</name>
    <name evidence="3" type="ORF">EJP82_19575</name>
</gene>
<dbReference type="GO" id="GO:0004519">
    <property type="term" value="F:endonuclease activity"/>
    <property type="evidence" value="ECO:0007669"/>
    <property type="project" value="UniProtKB-UniRule"/>
</dbReference>
<dbReference type="OrthoDB" id="5621871at2"/>
<name>A0A433Y4W2_9BACL</name>
<dbReference type="InterPro" id="IPR013422">
    <property type="entry name" value="CRISPR-assoc_prot_Cas5_N"/>
</dbReference>
<dbReference type="RefSeq" id="WP_127193755.1">
    <property type="nucleotide sequence ID" value="NZ_RZNY01000018.1"/>
</dbReference>
<dbReference type="GO" id="GO:0016787">
    <property type="term" value="F:hydrolase activity"/>
    <property type="evidence" value="ECO:0007669"/>
    <property type="project" value="UniProtKB-KW"/>
</dbReference>
<dbReference type="NCBIfam" id="TIGR01876">
    <property type="entry name" value="cas_Cas5d"/>
    <property type="match status" value="1"/>
</dbReference>
<comment type="similarity">
    <text evidence="2">Belongs to the CRISPR-associated protein Cas5 family. Subtype I-C/Dvulg subfamily.</text>
</comment>
<dbReference type="AlphaFoldDB" id="A0A433Y4W2"/>
<keyword evidence="4" id="KW-1185">Reference proteome</keyword>
<evidence type="ECO:0000256" key="2">
    <source>
        <dbReference type="PIRNR" id="PIRNR029950"/>
    </source>
</evidence>
<keyword evidence="2" id="KW-0540">Nuclease</keyword>
<sequence length="240" mass="27617">MRNSVEFEITGNYALFTDPLTKLGGEKLSYQVPSYQALKGVVESIYWKPTLIMIVDKIRVMKPIRMESKGIRPIEYGGGNTLANYTYLRDVRYQVTAHFEFNMNRPDLAHDRNENKHHNIFRRCVQAGGRRDIFLGTRECQGYVEPCVFGEGKGFYDDYGDIHLGNMVHGISYPDETGRDQMEVRLWSPVMRDGVIEFIRPDECTQIRKAADDMKPKHFDQTNVESVDELYAQMEGGGDL</sequence>
<dbReference type="EC" id="3.1.-.-" evidence="2"/>
<reference evidence="3 4" key="1">
    <citation type="submission" date="2018-12" db="EMBL/GenBank/DDBJ databases">
        <authorList>
            <person name="Sun L."/>
            <person name="Chen Z."/>
        </authorList>
    </citation>
    <scope>NUCLEOTIDE SEQUENCE [LARGE SCALE GENOMIC DNA]</scope>
    <source>
        <strain evidence="3 4">DSM 15890</strain>
    </source>
</reference>
<comment type="caution">
    <text evidence="3">The sequence shown here is derived from an EMBL/GenBank/DDBJ whole genome shotgun (WGS) entry which is preliminary data.</text>
</comment>
<keyword evidence="1 2" id="KW-0051">Antiviral defense</keyword>
<organism evidence="3 4">
    <name type="scientific">Paenibacillus anaericanus</name>
    <dbReference type="NCBI Taxonomy" id="170367"/>
    <lineage>
        <taxon>Bacteria</taxon>
        <taxon>Bacillati</taxon>
        <taxon>Bacillota</taxon>
        <taxon>Bacilli</taxon>
        <taxon>Bacillales</taxon>
        <taxon>Paenibacillaceae</taxon>
        <taxon>Paenibacillus</taxon>
    </lineage>
</organism>
<keyword evidence="2" id="KW-0694">RNA-binding</keyword>
<dbReference type="GO" id="GO:0051607">
    <property type="term" value="P:defense response to virus"/>
    <property type="evidence" value="ECO:0007669"/>
    <property type="project" value="UniProtKB-UniRule"/>
</dbReference>
<comment type="function">
    <text evidence="2">CRISPR (clustered regularly interspaced short palindromic repeat) is an adaptive immune system that provides protection against mobile genetic elements (viruses, transposable elements and conjugative plasmids). CRISPR clusters contain spacers, sequences complementary to antecedent mobile elements, and target invading nucleic acids. CRISPR clusters are transcribed and processed into CRISPR RNA (crRNA).</text>
</comment>
<evidence type="ECO:0000313" key="4">
    <source>
        <dbReference type="Proteomes" id="UP000279446"/>
    </source>
</evidence>
<evidence type="ECO:0000256" key="1">
    <source>
        <dbReference type="ARBA" id="ARBA00023118"/>
    </source>
</evidence>
<dbReference type="EMBL" id="RZNY01000018">
    <property type="protein sequence ID" value="RUT43741.1"/>
    <property type="molecule type" value="Genomic_DNA"/>
</dbReference>
<keyword evidence="2" id="KW-0255">Endonuclease</keyword>
<proteinExistence type="inferred from homology"/>
<dbReference type="GO" id="GO:0003723">
    <property type="term" value="F:RNA binding"/>
    <property type="evidence" value="ECO:0007669"/>
    <property type="project" value="UniProtKB-UniRule"/>
</dbReference>
<dbReference type="CDD" id="cd09752">
    <property type="entry name" value="Cas5_I-C"/>
    <property type="match status" value="1"/>
</dbReference>